<evidence type="ECO:0000313" key="1">
    <source>
        <dbReference type="EMBL" id="KAI4312877.1"/>
    </source>
</evidence>
<dbReference type="Proteomes" id="UP001057402">
    <property type="component" value="Chromosome 11"/>
</dbReference>
<dbReference type="EMBL" id="CM042890">
    <property type="protein sequence ID" value="KAI4312877.1"/>
    <property type="molecule type" value="Genomic_DNA"/>
</dbReference>
<gene>
    <name evidence="1" type="ORF">MLD38_037667</name>
</gene>
<protein>
    <submittedName>
        <fullName evidence="1">Uncharacterized protein</fullName>
    </submittedName>
</protein>
<evidence type="ECO:0000313" key="2">
    <source>
        <dbReference type="Proteomes" id="UP001057402"/>
    </source>
</evidence>
<keyword evidence="2" id="KW-1185">Reference proteome</keyword>
<sequence length="106" mass="12287">MILRDFRKEKFFLGDGDTTTKGDINNRGRLAYRGEGLTWRNLGRRLQLFERPQGRSKRHPRRAPPDPQPKRNVQQQRGGRHAANFSLFGHSGDDMMIPTSSYVVYT</sequence>
<organism evidence="1 2">
    <name type="scientific">Melastoma candidum</name>
    <dbReference type="NCBI Taxonomy" id="119954"/>
    <lineage>
        <taxon>Eukaryota</taxon>
        <taxon>Viridiplantae</taxon>
        <taxon>Streptophyta</taxon>
        <taxon>Embryophyta</taxon>
        <taxon>Tracheophyta</taxon>
        <taxon>Spermatophyta</taxon>
        <taxon>Magnoliopsida</taxon>
        <taxon>eudicotyledons</taxon>
        <taxon>Gunneridae</taxon>
        <taxon>Pentapetalae</taxon>
        <taxon>rosids</taxon>
        <taxon>malvids</taxon>
        <taxon>Myrtales</taxon>
        <taxon>Melastomataceae</taxon>
        <taxon>Melastomatoideae</taxon>
        <taxon>Melastomateae</taxon>
        <taxon>Melastoma</taxon>
    </lineage>
</organism>
<proteinExistence type="predicted"/>
<reference evidence="2" key="1">
    <citation type="journal article" date="2023" name="Front. Plant Sci.">
        <title>Chromosomal-level genome assembly of Melastoma candidum provides insights into trichome evolution.</title>
        <authorList>
            <person name="Zhong Y."/>
            <person name="Wu W."/>
            <person name="Sun C."/>
            <person name="Zou P."/>
            <person name="Liu Y."/>
            <person name="Dai S."/>
            <person name="Zhou R."/>
        </authorList>
    </citation>
    <scope>NUCLEOTIDE SEQUENCE [LARGE SCALE GENOMIC DNA]</scope>
</reference>
<accession>A0ACB9LP30</accession>
<comment type="caution">
    <text evidence="1">The sequence shown here is derived from an EMBL/GenBank/DDBJ whole genome shotgun (WGS) entry which is preliminary data.</text>
</comment>
<name>A0ACB9LP30_9MYRT</name>